<evidence type="ECO:0000256" key="5">
    <source>
        <dbReference type="ARBA" id="ARBA00022723"/>
    </source>
</evidence>
<evidence type="ECO:0000256" key="1">
    <source>
        <dbReference type="ARBA" id="ARBA00001947"/>
    </source>
</evidence>
<feature type="transmembrane region" description="Helical" evidence="12">
    <location>
        <begin position="63"/>
        <end position="81"/>
    </location>
</feature>
<evidence type="ECO:0000256" key="4">
    <source>
        <dbReference type="ARBA" id="ARBA00022692"/>
    </source>
</evidence>
<dbReference type="InterPro" id="IPR029024">
    <property type="entry name" value="TerB-like"/>
</dbReference>
<evidence type="ECO:0000256" key="3">
    <source>
        <dbReference type="ARBA" id="ARBA00022670"/>
    </source>
</evidence>
<dbReference type="Pfam" id="PF05099">
    <property type="entry name" value="TerB"/>
    <property type="match status" value="1"/>
</dbReference>
<evidence type="ECO:0000313" key="16">
    <source>
        <dbReference type="Proteomes" id="UP000427281"/>
    </source>
</evidence>
<keyword evidence="5" id="KW-0479">Metal-binding</keyword>
<sequence length="650" mass="69718">MDFFEHQDKARKNTKVLVIYFVIAVLCIIASVYLASLLIFYGTHAKQQPGAPTPELVLWDPKLFLYVVLGTLGVVLIGSLYKTAALAKGGSAVAESLGGRLLNPNTTHPDERKLRNVIEEMAIAAGVPVPKIYVLDDEKGINAFAAGHAPGDAAIGVTRGCMTLLNRDELQGVIGHEFSHILNGDMRLNLRIMGVIFGILCLAVIGRVLIYSRGGRDRNPLMLLGLALIVIGAIGVFFGRLIQAALSRQREFLADASAVQFTRNPAGLSGALQKIGGVGSQVESAHAGEASHMFFGNGMGKPFLGALATHPPLDERIRAIDPGWDGKFKTAGVSAVEAESSRKAAKPTSSRSPFTTIPGMPGTRAGDGGFATNAVLMGAVLPNVGKPTPLHLRYAEELRNSFSEKVQSAAREPLDAIALVYAMLLSPDDALHVTQLTELGKRAAPGVGEKTAALWPEVAPIDSRARLPLVNLALPALRQLRPDEVEQFSQALQWLIESDGQIEIFEFVLQKIVRRHLASHPGETRPTSIKYHTLKPLVRDCSVVLSALANIGSRKTGEVAKAFQQGAPHLVEKSDGLQLLPREESGLEQLDTALDRFALAAPQIKKNLIEACVQVVGADGSIQEREAELLRAIADTLDCPIPPFVDIAES</sequence>
<evidence type="ECO:0000259" key="13">
    <source>
        <dbReference type="Pfam" id="PF01435"/>
    </source>
</evidence>
<evidence type="ECO:0000313" key="15">
    <source>
        <dbReference type="EMBL" id="QGQ24774.1"/>
    </source>
</evidence>
<evidence type="ECO:0000259" key="14">
    <source>
        <dbReference type="Pfam" id="PF05099"/>
    </source>
</evidence>
<evidence type="ECO:0000256" key="11">
    <source>
        <dbReference type="SAM" id="MobiDB-lite"/>
    </source>
</evidence>
<evidence type="ECO:0000256" key="10">
    <source>
        <dbReference type="ARBA" id="ARBA00023136"/>
    </source>
</evidence>
<keyword evidence="10 12" id="KW-0472">Membrane</keyword>
<keyword evidence="4 12" id="KW-0812">Transmembrane</keyword>
<dbReference type="SUPFAM" id="SSF158682">
    <property type="entry name" value="TerB-like"/>
    <property type="match status" value="1"/>
</dbReference>
<dbReference type="Gene3D" id="3.30.2010.10">
    <property type="entry name" value="Metalloproteases ('zincins'), catalytic domain"/>
    <property type="match status" value="1"/>
</dbReference>
<protein>
    <submittedName>
        <fullName evidence="15">M48 family metalloprotease</fullName>
    </submittedName>
</protein>
<dbReference type="InterPro" id="IPR001915">
    <property type="entry name" value="Peptidase_M48"/>
</dbReference>
<keyword evidence="8 12" id="KW-1133">Transmembrane helix</keyword>
<name>A0A6I6ADX9_9PLAN</name>
<evidence type="ECO:0000256" key="2">
    <source>
        <dbReference type="ARBA" id="ARBA00022475"/>
    </source>
</evidence>
<keyword evidence="9 15" id="KW-0482">Metalloprotease</keyword>
<keyword evidence="2" id="KW-1003">Cell membrane</keyword>
<evidence type="ECO:0000256" key="9">
    <source>
        <dbReference type="ARBA" id="ARBA00023049"/>
    </source>
</evidence>
<dbReference type="Pfam" id="PF01435">
    <property type="entry name" value="Peptidase_M48"/>
    <property type="match status" value="1"/>
</dbReference>
<dbReference type="KEGG" id="gim:F1728_19710"/>
<keyword evidence="6" id="KW-0378">Hydrolase</keyword>
<dbReference type="PANTHER" id="PTHR43221">
    <property type="entry name" value="PROTEASE HTPX"/>
    <property type="match status" value="1"/>
</dbReference>
<dbReference type="PANTHER" id="PTHR43221:SF2">
    <property type="entry name" value="PROTEASE HTPX HOMOLOG"/>
    <property type="match status" value="1"/>
</dbReference>
<feature type="domain" description="Peptidase M48" evidence="13">
    <location>
        <begin position="111"/>
        <end position="321"/>
    </location>
</feature>
<feature type="transmembrane region" description="Helical" evidence="12">
    <location>
        <begin position="188"/>
        <end position="210"/>
    </location>
</feature>
<dbReference type="CDD" id="cd07340">
    <property type="entry name" value="M48B_Htpx_like"/>
    <property type="match status" value="1"/>
</dbReference>
<evidence type="ECO:0000256" key="6">
    <source>
        <dbReference type="ARBA" id="ARBA00022801"/>
    </source>
</evidence>
<keyword evidence="16" id="KW-1185">Reference proteome</keyword>
<feature type="region of interest" description="Disordered" evidence="11">
    <location>
        <begin position="337"/>
        <end position="360"/>
    </location>
</feature>
<accession>A0A6I6ADX9</accession>
<dbReference type="InterPro" id="IPR007791">
    <property type="entry name" value="DjlA_N"/>
</dbReference>
<feature type="domain" description="Co-chaperone DjlA N-terminal" evidence="14">
    <location>
        <begin position="597"/>
        <end position="638"/>
    </location>
</feature>
<feature type="transmembrane region" description="Helical" evidence="12">
    <location>
        <begin position="17"/>
        <end position="43"/>
    </location>
</feature>
<keyword evidence="3 15" id="KW-0645">Protease</keyword>
<dbReference type="GO" id="GO:0004222">
    <property type="term" value="F:metalloendopeptidase activity"/>
    <property type="evidence" value="ECO:0007669"/>
    <property type="project" value="InterPro"/>
</dbReference>
<dbReference type="GO" id="GO:0006508">
    <property type="term" value="P:proteolysis"/>
    <property type="evidence" value="ECO:0007669"/>
    <property type="project" value="UniProtKB-KW"/>
</dbReference>
<comment type="cofactor">
    <cofactor evidence="1">
        <name>Zn(2+)</name>
        <dbReference type="ChEBI" id="CHEBI:29105"/>
    </cofactor>
</comment>
<dbReference type="EMBL" id="CP043930">
    <property type="protein sequence ID" value="QGQ24774.1"/>
    <property type="molecule type" value="Genomic_DNA"/>
</dbReference>
<evidence type="ECO:0000256" key="12">
    <source>
        <dbReference type="SAM" id="Phobius"/>
    </source>
</evidence>
<gene>
    <name evidence="15" type="ORF">F1728_19710</name>
</gene>
<evidence type="ECO:0000256" key="8">
    <source>
        <dbReference type="ARBA" id="ARBA00022989"/>
    </source>
</evidence>
<dbReference type="Proteomes" id="UP000427281">
    <property type="component" value="Chromosome"/>
</dbReference>
<reference evidence="15 16" key="1">
    <citation type="submission" date="2019-09" db="EMBL/GenBank/DDBJ databases">
        <title>Gimesia benthica sp. nov., a novel bacterium isolated from deep-sea water of the Northwest Indian Ocean.</title>
        <authorList>
            <person name="Dai X."/>
        </authorList>
    </citation>
    <scope>NUCLEOTIDE SEQUENCE [LARGE SCALE GENOMIC DNA]</scope>
    <source>
        <strain evidence="15 16">E7</strain>
    </source>
</reference>
<proteinExistence type="predicted"/>
<keyword evidence="7" id="KW-0862">Zinc</keyword>
<dbReference type="RefSeq" id="WP_155365515.1">
    <property type="nucleotide sequence ID" value="NZ_CP043930.1"/>
</dbReference>
<evidence type="ECO:0000256" key="7">
    <source>
        <dbReference type="ARBA" id="ARBA00022833"/>
    </source>
</evidence>
<dbReference type="AlphaFoldDB" id="A0A6I6ADX9"/>
<dbReference type="Gene3D" id="1.10.3680.10">
    <property type="entry name" value="TerB-like"/>
    <property type="match status" value="1"/>
</dbReference>
<dbReference type="GO" id="GO:0046872">
    <property type="term" value="F:metal ion binding"/>
    <property type="evidence" value="ECO:0007669"/>
    <property type="project" value="UniProtKB-KW"/>
</dbReference>
<dbReference type="InterPro" id="IPR050083">
    <property type="entry name" value="HtpX_protease"/>
</dbReference>
<feature type="transmembrane region" description="Helical" evidence="12">
    <location>
        <begin position="222"/>
        <end position="242"/>
    </location>
</feature>
<organism evidence="15 16">
    <name type="scientific">Gimesia benthica</name>
    <dbReference type="NCBI Taxonomy" id="2608982"/>
    <lineage>
        <taxon>Bacteria</taxon>
        <taxon>Pseudomonadati</taxon>
        <taxon>Planctomycetota</taxon>
        <taxon>Planctomycetia</taxon>
        <taxon>Planctomycetales</taxon>
        <taxon>Planctomycetaceae</taxon>
        <taxon>Gimesia</taxon>
    </lineage>
</organism>